<evidence type="ECO:0008006" key="4">
    <source>
        <dbReference type="Google" id="ProtNLM"/>
    </source>
</evidence>
<reference evidence="2 3" key="1">
    <citation type="journal article" date="2015" name="Stand. Genomic Sci.">
        <title>Genomic Encyclopedia of Bacterial and Archaeal Type Strains, Phase III: the genomes of soil and plant-associated and newly described type strains.</title>
        <authorList>
            <person name="Whitman W.B."/>
            <person name="Woyke T."/>
            <person name="Klenk H.P."/>
            <person name="Zhou Y."/>
            <person name="Lilburn T.G."/>
            <person name="Beck B.J."/>
            <person name="De Vos P."/>
            <person name="Vandamme P."/>
            <person name="Eisen J.A."/>
            <person name="Garrity G."/>
            <person name="Hugenholtz P."/>
            <person name="Kyrpides N.C."/>
        </authorList>
    </citation>
    <scope>NUCLEOTIDE SEQUENCE [LARGE SCALE GENOMIC DNA]</scope>
    <source>
        <strain evidence="2 3">VKM Ac-2538</strain>
    </source>
</reference>
<gene>
    <name evidence="2" type="ORF">EV644_10358</name>
</gene>
<sequence length="212" mass="22352">MVGDGSRRATEPQTLYWGMGAGTIAVGLITIVRGVRRVLDTMELPDQYAGSGPAASADATSTVVWGAVLVTVGAYLWRAGRRHGFHDRAGRILIIVGYVLIGIALNESAHLMAGIWTVTTEAQNQALTASITATFLAWGVPGTALVFIGCSPRLANEEIQLNRQPGSGCALPPASHAIRSRPNASGAFEWLCQDADDRDLLRRGFLPGGDGA</sequence>
<keyword evidence="1" id="KW-0472">Membrane</keyword>
<dbReference type="RefSeq" id="WP_132190168.1">
    <property type="nucleotide sequence ID" value="NZ_SLWM01000003.1"/>
</dbReference>
<keyword evidence="1" id="KW-1133">Transmembrane helix</keyword>
<evidence type="ECO:0000313" key="3">
    <source>
        <dbReference type="Proteomes" id="UP000295818"/>
    </source>
</evidence>
<keyword evidence="3" id="KW-1185">Reference proteome</keyword>
<keyword evidence="1" id="KW-0812">Transmembrane</keyword>
<proteinExistence type="predicted"/>
<protein>
    <recommendedName>
        <fullName evidence="4">DUF998 domain-containing protein</fullName>
    </recommendedName>
</protein>
<comment type="caution">
    <text evidence="2">The sequence shown here is derived from an EMBL/GenBank/DDBJ whole genome shotgun (WGS) entry which is preliminary data.</text>
</comment>
<feature type="transmembrane region" description="Helical" evidence="1">
    <location>
        <begin position="55"/>
        <end position="77"/>
    </location>
</feature>
<accession>A0ABY2BRH8</accession>
<evidence type="ECO:0000256" key="1">
    <source>
        <dbReference type="SAM" id="Phobius"/>
    </source>
</evidence>
<dbReference type="EMBL" id="SLWM01000003">
    <property type="protein sequence ID" value="TCO27362.1"/>
    <property type="molecule type" value="Genomic_DNA"/>
</dbReference>
<dbReference type="Proteomes" id="UP000295818">
    <property type="component" value="Unassembled WGS sequence"/>
</dbReference>
<feature type="transmembrane region" description="Helical" evidence="1">
    <location>
        <begin position="89"/>
        <end position="106"/>
    </location>
</feature>
<evidence type="ECO:0000313" key="2">
    <source>
        <dbReference type="EMBL" id="TCO27362.1"/>
    </source>
</evidence>
<feature type="transmembrane region" description="Helical" evidence="1">
    <location>
        <begin position="126"/>
        <end position="148"/>
    </location>
</feature>
<feature type="transmembrane region" description="Helical" evidence="1">
    <location>
        <begin position="15"/>
        <end position="35"/>
    </location>
</feature>
<name>A0ABY2BRH8_9ACTN</name>
<organism evidence="2 3">
    <name type="scientific">Kribbella orskensis</name>
    <dbReference type="NCBI Taxonomy" id="2512216"/>
    <lineage>
        <taxon>Bacteria</taxon>
        <taxon>Bacillati</taxon>
        <taxon>Actinomycetota</taxon>
        <taxon>Actinomycetes</taxon>
        <taxon>Propionibacteriales</taxon>
        <taxon>Kribbellaceae</taxon>
        <taxon>Kribbella</taxon>
    </lineage>
</organism>